<dbReference type="GO" id="GO:0005886">
    <property type="term" value="C:plasma membrane"/>
    <property type="evidence" value="ECO:0007669"/>
    <property type="project" value="TreeGrafter"/>
</dbReference>
<keyword evidence="3" id="KW-1133">Transmembrane helix</keyword>
<accession>A0A7M2WQ60</accession>
<dbReference type="FunFam" id="3.30.70.270:FF:000001">
    <property type="entry name" value="Diguanylate cyclase domain protein"/>
    <property type="match status" value="1"/>
</dbReference>
<dbReference type="RefSeq" id="WP_206290294.1">
    <property type="nucleotide sequence ID" value="NZ_CP063458.1"/>
</dbReference>
<keyword evidence="6" id="KW-1185">Reference proteome</keyword>
<keyword evidence="3" id="KW-0812">Transmembrane</keyword>
<dbReference type="Proteomes" id="UP000593765">
    <property type="component" value="Chromosome"/>
</dbReference>
<name>A0A7M2WQ60_9BACT</name>
<keyword evidence="3" id="KW-0472">Membrane</keyword>
<dbReference type="EC" id="2.7.7.65" evidence="1"/>
<reference evidence="5 6" key="1">
    <citation type="submission" date="2020-10" db="EMBL/GenBank/DDBJ databases">
        <title>Wide distribution of Phycisphaera-like planctomycetes from WD2101 soil group in peatlands and genome analysis of the first cultivated representative.</title>
        <authorList>
            <person name="Dedysh S.N."/>
            <person name="Beletsky A.V."/>
            <person name="Ivanova A."/>
            <person name="Kulichevskaya I.S."/>
            <person name="Suzina N.E."/>
            <person name="Philippov D.A."/>
            <person name="Rakitin A.L."/>
            <person name="Mardanov A.V."/>
            <person name="Ravin N.V."/>
        </authorList>
    </citation>
    <scope>NUCLEOTIDE SEQUENCE [LARGE SCALE GENOMIC DNA]</scope>
    <source>
        <strain evidence="5 6">M1803</strain>
    </source>
</reference>
<protein>
    <recommendedName>
        <fullName evidence="1">diguanylate cyclase</fullName>
        <ecNumber evidence="1">2.7.7.65</ecNumber>
    </recommendedName>
</protein>
<evidence type="ECO:0000256" key="1">
    <source>
        <dbReference type="ARBA" id="ARBA00012528"/>
    </source>
</evidence>
<evidence type="ECO:0000313" key="6">
    <source>
        <dbReference type="Proteomes" id="UP000593765"/>
    </source>
</evidence>
<dbReference type="GO" id="GO:1902201">
    <property type="term" value="P:negative regulation of bacterial-type flagellum-dependent cell motility"/>
    <property type="evidence" value="ECO:0007669"/>
    <property type="project" value="TreeGrafter"/>
</dbReference>
<sequence>MIEPPAEPTPTPPAAEPALRVVRRDAVLQIGAVLLAIAVMAVFVRMLLGGKAASAAWAVQILLAAATVAGICWGAWQRYKLWTLPVRRLGDIVQAVRRGELPLDELSKVEGVPAVLVPVLRDLLQDLKNRRVEIHQLEQEMNQRVANRTDALERMLGTLREKASRDPMTGLLNRRMLDESLPKIIERCKAEHRALAVLMIDVDNFKMLNDTLGHAAGDELLRSIGQMIRSTARESDLSFRCGGDEFVVAMEGADAAAGKALSDRLVSLVDGLAKTLRVERRPRLSIGMALLRDIEEPTAKAILEAADRALYEVKFQHKRAAGAAQGKSSLVESR</sequence>
<dbReference type="InterPro" id="IPR000160">
    <property type="entry name" value="GGDEF_dom"/>
</dbReference>
<dbReference type="GO" id="GO:0052621">
    <property type="term" value="F:diguanylate cyclase activity"/>
    <property type="evidence" value="ECO:0007669"/>
    <property type="project" value="UniProtKB-EC"/>
</dbReference>
<evidence type="ECO:0000259" key="4">
    <source>
        <dbReference type="PROSITE" id="PS50887"/>
    </source>
</evidence>
<dbReference type="Pfam" id="PF00990">
    <property type="entry name" value="GGDEF"/>
    <property type="match status" value="1"/>
</dbReference>
<organism evidence="5 6">
    <name type="scientific">Humisphaera borealis</name>
    <dbReference type="NCBI Taxonomy" id="2807512"/>
    <lineage>
        <taxon>Bacteria</taxon>
        <taxon>Pseudomonadati</taxon>
        <taxon>Planctomycetota</taxon>
        <taxon>Phycisphaerae</taxon>
        <taxon>Tepidisphaerales</taxon>
        <taxon>Tepidisphaeraceae</taxon>
        <taxon>Humisphaera</taxon>
    </lineage>
</organism>
<dbReference type="InterPro" id="IPR029787">
    <property type="entry name" value="Nucleotide_cyclase"/>
</dbReference>
<dbReference type="Gene3D" id="3.30.70.270">
    <property type="match status" value="1"/>
</dbReference>
<feature type="domain" description="GGDEF" evidence="4">
    <location>
        <begin position="193"/>
        <end position="326"/>
    </location>
</feature>
<evidence type="ECO:0000313" key="5">
    <source>
        <dbReference type="EMBL" id="QOV87394.1"/>
    </source>
</evidence>
<dbReference type="SMART" id="SM00267">
    <property type="entry name" value="GGDEF"/>
    <property type="match status" value="1"/>
</dbReference>
<dbReference type="GO" id="GO:0043709">
    <property type="term" value="P:cell adhesion involved in single-species biofilm formation"/>
    <property type="evidence" value="ECO:0007669"/>
    <property type="project" value="TreeGrafter"/>
</dbReference>
<dbReference type="NCBIfam" id="TIGR00254">
    <property type="entry name" value="GGDEF"/>
    <property type="match status" value="1"/>
</dbReference>
<comment type="catalytic activity">
    <reaction evidence="2">
        <text>2 GTP = 3',3'-c-di-GMP + 2 diphosphate</text>
        <dbReference type="Rhea" id="RHEA:24898"/>
        <dbReference type="ChEBI" id="CHEBI:33019"/>
        <dbReference type="ChEBI" id="CHEBI:37565"/>
        <dbReference type="ChEBI" id="CHEBI:58805"/>
        <dbReference type="EC" id="2.7.7.65"/>
    </reaction>
</comment>
<feature type="transmembrane region" description="Helical" evidence="3">
    <location>
        <begin position="55"/>
        <end position="76"/>
    </location>
</feature>
<dbReference type="PANTHER" id="PTHR45138:SF9">
    <property type="entry name" value="DIGUANYLATE CYCLASE DGCM-RELATED"/>
    <property type="match status" value="1"/>
</dbReference>
<dbReference type="PANTHER" id="PTHR45138">
    <property type="entry name" value="REGULATORY COMPONENTS OF SENSORY TRANSDUCTION SYSTEM"/>
    <property type="match status" value="1"/>
</dbReference>
<evidence type="ECO:0000256" key="2">
    <source>
        <dbReference type="ARBA" id="ARBA00034247"/>
    </source>
</evidence>
<dbReference type="KEGG" id="hbs:IPV69_13950"/>
<gene>
    <name evidence="5" type="ORF">IPV69_13950</name>
</gene>
<dbReference type="InterPro" id="IPR050469">
    <property type="entry name" value="Diguanylate_Cyclase"/>
</dbReference>
<dbReference type="AlphaFoldDB" id="A0A7M2WQ60"/>
<feature type="transmembrane region" description="Helical" evidence="3">
    <location>
        <begin position="26"/>
        <end position="48"/>
    </location>
</feature>
<dbReference type="EMBL" id="CP063458">
    <property type="protein sequence ID" value="QOV87394.1"/>
    <property type="molecule type" value="Genomic_DNA"/>
</dbReference>
<proteinExistence type="predicted"/>
<dbReference type="CDD" id="cd01949">
    <property type="entry name" value="GGDEF"/>
    <property type="match status" value="1"/>
</dbReference>
<dbReference type="SUPFAM" id="SSF55073">
    <property type="entry name" value="Nucleotide cyclase"/>
    <property type="match status" value="1"/>
</dbReference>
<dbReference type="PROSITE" id="PS50887">
    <property type="entry name" value="GGDEF"/>
    <property type="match status" value="1"/>
</dbReference>
<dbReference type="InterPro" id="IPR043128">
    <property type="entry name" value="Rev_trsase/Diguanyl_cyclase"/>
</dbReference>
<evidence type="ECO:0000256" key="3">
    <source>
        <dbReference type="SAM" id="Phobius"/>
    </source>
</evidence>